<organism evidence="2 3">
    <name type="scientific">Pisolithus microcarpus 441</name>
    <dbReference type="NCBI Taxonomy" id="765257"/>
    <lineage>
        <taxon>Eukaryota</taxon>
        <taxon>Fungi</taxon>
        <taxon>Dikarya</taxon>
        <taxon>Basidiomycota</taxon>
        <taxon>Agaricomycotina</taxon>
        <taxon>Agaricomycetes</taxon>
        <taxon>Agaricomycetidae</taxon>
        <taxon>Boletales</taxon>
        <taxon>Sclerodermatineae</taxon>
        <taxon>Pisolithaceae</taxon>
        <taxon>Pisolithus</taxon>
    </lineage>
</organism>
<evidence type="ECO:0000313" key="3">
    <source>
        <dbReference type="Proteomes" id="UP000054018"/>
    </source>
</evidence>
<dbReference type="HOGENOM" id="CLU_727557_0_0_1"/>
<evidence type="ECO:0000313" key="2">
    <source>
        <dbReference type="EMBL" id="KIK23965.1"/>
    </source>
</evidence>
<reference evidence="2 3" key="1">
    <citation type="submission" date="2014-04" db="EMBL/GenBank/DDBJ databases">
        <authorList>
            <consortium name="DOE Joint Genome Institute"/>
            <person name="Kuo A."/>
            <person name="Kohler A."/>
            <person name="Costa M.D."/>
            <person name="Nagy L.G."/>
            <person name="Floudas D."/>
            <person name="Copeland A."/>
            <person name="Barry K.W."/>
            <person name="Cichocki N."/>
            <person name="Veneault-Fourrey C."/>
            <person name="LaButti K."/>
            <person name="Lindquist E.A."/>
            <person name="Lipzen A."/>
            <person name="Lundell T."/>
            <person name="Morin E."/>
            <person name="Murat C."/>
            <person name="Sun H."/>
            <person name="Tunlid A."/>
            <person name="Henrissat B."/>
            <person name="Grigoriev I.V."/>
            <person name="Hibbett D.S."/>
            <person name="Martin F."/>
            <person name="Nordberg H.P."/>
            <person name="Cantor M.N."/>
            <person name="Hua S.X."/>
        </authorList>
    </citation>
    <scope>NUCLEOTIDE SEQUENCE [LARGE SCALE GENOMIC DNA]</scope>
    <source>
        <strain evidence="2 3">441</strain>
    </source>
</reference>
<dbReference type="Proteomes" id="UP000054018">
    <property type="component" value="Unassembled WGS sequence"/>
</dbReference>
<dbReference type="OrthoDB" id="2571149at2759"/>
<keyword evidence="3" id="KW-1185">Reference proteome</keyword>
<sequence>MQYLQPSATSLEHRAQIAKLVSPLRRVTPRVPFWKLAAHRVPTLWTLYRGLLRHAERENVRDRVRVLFRENRHTTSLVQATKQLRQGHKWLDAFRSAKAGNTNMQAVLDRYDRILAVRREEELWKERLHRVFVQEASVRTRRIHKGSFIRQSLYNKLLPRIIPQPEHIGGMIRRRRKARERRLGVKSELRGWMDDLKRECRFELAAVGRAHHGREGEYYGNALGEWLQPLQDKLKITDDALIRDIKRFQEPYSPEMLEAARRARQRKVANKTREKEREARGLYSQSTIKRMQQGPPAHVLAKMTLEQRKLYRIALGPSEGGYAAAVKLKLGMKLRKPNLWKLEGGRAENLAMLELKENDIMAENERRQRKDADEIVP</sequence>
<dbReference type="STRING" id="765257.A0A0C9YGD6"/>
<protein>
    <submittedName>
        <fullName evidence="2">Unplaced genomic scaffold scaffold_37, whole genome shotgun sequence</fullName>
    </submittedName>
</protein>
<proteinExistence type="predicted"/>
<dbReference type="EMBL" id="KN833721">
    <property type="protein sequence ID" value="KIK23965.1"/>
    <property type="molecule type" value="Genomic_DNA"/>
</dbReference>
<reference evidence="3" key="2">
    <citation type="submission" date="2015-01" db="EMBL/GenBank/DDBJ databases">
        <title>Evolutionary Origins and Diversification of the Mycorrhizal Mutualists.</title>
        <authorList>
            <consortium name="DOE Joint Genome Institute"/>
            <consortium name="Mycorrhizal Genomics Consortium"/>
            <person name="Kohler A."/>
            <person name="Kuo A."/>
            <person name="Nagy L.G."/>
            <person name="Floudas D."/>
            <person name="Copeland A."/>
            <person name="Barry K.W."/>
            <person name="Cichocki N."/>
            <person name="Veneault-Fourrey C."/>
            <person name="LaButti K."/>
            <person name="Lindquist E.A."/>
            <person name="Lipzen A."/>
            <person name="Lundell T."/>
            <person name="Morin E."/>
            <person name="Murat C."/>
            <person name="Riley R."/>
            <person name="Ohm R."/>
            <person name="Sun H."/>
            <person name="Tunlid A."/>
            <person name="Henrissat B."/>
            <person name="Grigoriev I.V."/>
            <person name="Hibbett D.S."/>
            <person name="Martin F."/>
        </authorList>
    </citation>
    <scope>NUCLEOTIDE SEQUENCE [LARGE SCALE GENOMIC DNA]</scope>
    <source>
        <strain evidence="3">441</strain>
    </source>
</reference>
<name>A0A0C9YGD6_9AGAM</name>
<dbReference type="AlphaFoldDB" id="A0A0C9YGD6"/>
<gene>
    <name evidence="2" type="ORF">PISMIDRAFT_99677</name>
</gene>
<dbReference type="CDD" id="cd20251">
    <property type="entry name" value="Complex1_LYR_SF"/>
    <property type="match status" value="1"/>
</dbReference>
<dbReference type="InterPro" id="IPR008011">
    <property type="entry name" value="Complex1_LYR_dom"/>
</dbReference>
<feature type="domain" description="Complex 1 LYR protein" evidence="1">
    <location>
        <begin position="47"/>
        <end position="91"/>
    </location>
</feature>
<dbReference type="Pfam" id="PF05347">
    <property type="entry name" value="Complex1_LYR"/>
    <property type="match status" value="1"/>
</dbReference>
<accession>A0A0C9YGD6</accession>
<evidence type="ECO:0000259" key="1">
    <source>
        <dbReference type="Pfam" id="PF05347"/>
    </source>
</evidence>